<feature type="non-terminal residue" evidence="1">
    <location>
        <position position="1"/>
    </location>
</feature>
<name>A0A2P5EQW7_TREOI</name>
<proteinExistence type="predicted"/>
<keyword evidence="2" id="KW-1185">Reference proteome</keyword>
<evidence type="ECO:0000313" key="2">
    <source>
        <dbReference type="Proteomes" id="UP000237000"/>
    </source>
</evidence>
<dbReference type="PANTHER" id="PTHR16099:SF5">
    <property type="entry name" value="NUCLEOTIDE TRIPHOSPHATE DIPHOSPHATASE NUDT15"/>
    <property type="match status" value="1"/>
</dbReference>
<dbReference type="AlphaFoldDB" id="A0A2P5EQW7"/>
<dbReference type="Proteomes" id="UP000237000">
    <property type="component" value="Unassembled WGS sequence"/>
</dbReference>
<organism evidence="1 2">
    <name type="scientific">Trema orientale</name>
    <name type="common">Charcoal tree</name>
    <name type="synonym">Celtis orientalis</name>
    <dbReference type="NCBI Taxonomy" id="63057"/>
    <lineage>
        <taxon>Eukaryota</taxon>
        <taxon>Viridiplantae</taxon>
        <taxon>Streptophyta</taxon>
        <taxon>Embryophyta</taxon>
        <taxon>Tracheophyta</taxon>
        <taxon>Spermatophyta</taxon>
        <taxon>Magnoliopsida</taxon>
        <taxon>eudicotyledons</taxon>
        <taxon>Gunneridae</taxon>
        <taxon>Pentapetalae</taxon>
        <taxon>rosids</taxon>
        <taxon>fabids</taxon>
        <taxon>Rosales</taxon>
        <taxon>Cannabaceae</taxon>
        <taxon>Trema</taxon>
    </lineage>
</organism>
<dbReference type="InterPro" id="IPR015797">
    <property type="entry name" value="NUDIX_hydrolase-like_dom_sf"/>
</dbReference>
<evidence type="ECO:0000313" key="1">
    <source>
        <dbReference type="EMBL" id="PON87940.1"/>
    </source>
</evidence>
<keyword evidence="1" id="KW-0378">Hydrolase</keyword>
<dbReference type="GO" id="GO:0035539">
    <property type="term" value="F:8-oxo-7,8-dihydrodeoxyguanosine triphosphate pyrophosphatase activity"/>
    <property type="evidence" value="ECO:0007669"/>
    <property type="project" value="TreeGrafter"/>
</dbReference>
<dbReference type="OrthoDB" id="447842at2759"/>
<dbReference type="PANTHER" id="PTHR16099">
    <property type="entry name" value="8-OXO-DGTP DIPHOSPHATES NUDT15"/>
    <property type="match status" value="1"/>
</dbReference>
<dbReference type="GO" id="GO:0005829">
    <property type="term" value="C:cytosol"/>
    <property type="evidence" value="ECO:0007669"/>
    <property type="project" value="TreeGrafter"/>
</dbReference>
<gene>
    <name evidence="1" type="ORF">TorRG33x02_163190</name>
</gene>
<dbReference type="Gene3D" id="3.90.79.10">
    <property type="entry name" value="Nucleoside Triphosphate Pyrophosphohydrolase"/>
    <property type="match status" value="1"/>
</dbReference>
<protein>
    <submittedName>
        <fullName evidence="1">NUDIX hydrolase domain-like</fullName>
    </submittedName>
</protein>
<reference evidence="2" key="1">
    <citation type="submission" date="2016-06" db="EMBL/GenBank/DDBJ databases">
        <title>Parallel loss of symbiosis genes in relatives of nitrogen-fixing non-legume Parasponia.</title>
        <authorList>
            <person name="Van Velzen R."/>
            <person name="Holmer R."/>
            <person name="Bu F."/>
            <person name="Rutten L."/>
            <person name="Van Zeijl A."/>
            <person name="Liu W."/>
            <person name="Santuari L."/>
            <person name="Cao Q."/>
            <person name="Sharma T."/>
            <person name="Shen D."/>
            <person name="Roswanjaya Y."/>
            <person name="Wardhani T."/>
            <person name="Kalhor M.S."/>
            <person name="Jansen J."/>
            <person name="Van den Hoogen J."/>
            <person name="Gungor B."/>
            <person name="Hartog M."/>
            <person name="Hontelez J."/>
            <person name="Verver J."/>
            <person name="Yang W.-C."/>
            <person name="Schijlen E."/>
            <person name="Repin R."/>
            <person name="Schilthuizen M."/>
            <person name="Schranz E."/>
            <person name="Heidstra R."/>
            <person name="Miyata K."/>
            <person name="Fedorova E."/>
            <person name="Kohlen W."/>
            <person name="Bisseling T."/>
            <person name="Smit S."/>
            <person name="Geurts R."/>
        </authorList>
    </citation>
    <scope>NUCLEOTIDE SEQUENCE [LARGE SCALE GENOMIC DNA]</scope>
    <source>
        <strain evidence="2">cv. RG33-2</strain>
    </source>
</reference>
<accession>A0A2P5EQW7</accession>
<dbReference type="STRING" id="63057.A0A2P5EQW7"/>
<dbReference type="EMBL" id="JXTC01000111">
    <property type="protein sequence ID" value="PON87940.1"/>
    <property type="molecule type" value="Genomic_DNA"/>
</dbReference>
<dbReference type="GO" id="GO:0006203">
    <property type="term" value="P:dGTP catabolic process"/>
    <property type="evidence" value="ECO:0007669"/>
    <property type="project" value="TreeGrafter"/>
</dbReference>
<comment type="caution">
    <text evidence="1">The sequence shown here is derived from an EMBL/GenBank/DDBJ whole genome shotgun (WGS) entry which is preliminary data.</text>
</comment>
<dbReference type="InParanoid" id="A0A2P5EQW7"/>
<dbReference type="SUPFAM" id="SSF55811">
    <property type="entry name" value="Nudix"/>
    <property type="match status" value="1"/>
</dbReference>
<sequence>VGVGPVPRVAVVVFLLRGKTVLLGKRRSSIVQSTFAFPGGHLEFGHF</sequence>